<dbReference type="InterPro" id="IPR036388">
    <property type="entry name" value="WH-like_DNA-bd_sf"/>
</dbReference>
<sequence>MAYRSHRAAEPAPGEADPKAAPLHLGNLAYGALSDMIRHRRLRAGDAIVEARLAETLGVSRTPLREALQRLEGEGMVVKAGRSYVVRRVDLGEYLKSLKVREVLEPEAAALAAGRIPGTILAGVRQEVLQMLEATTYHTDAHWRSDDNLHTMFIDHSGNEVMARILKDLRATTRLFEIDRLKERLKPDSREHLAIADALIAGDAAAARTAVAVHIRSLIDFVLEAAR</sequence>
<proteinExistence type="predicted"/>
<dbReference type="InterPro" id="IPR036390">
    <property type="entry name" value="WH_DNA-bd_sf"/>
</dbReference>
<evidence type="ECO:0000259" key="5">
    <source>
        <dbReference type="PROSITE" id="PS50949"/>
    </source>
</evidence>
<evidence type="ECO:0000256" key="4">
    <source>
        <dbReference type="SAM" id="MobiDB-lite"/>
    </source>
</evidence>
<reference evidence="6 7" key="1">
    <citation type="submission" date="2018-04" db="EMBL/GenBank/DDBJ databases">
        <title>Methylobacterium sp. PR1016A genome.</title>
        <authorList>
            <person name="Park W."/>
        </authorList>
    </citation>
    <scope>NUCLEOTIDE SEQUENCE [LARGE SCALE GENOMIC DNA]</scope>
    <source>
        <strain evidence="6 7">PR1016A</strain>
    </source>
</reference>
<feature type="region of interest" description="Disordered" evidence="4">
    <location>
        <begin position="1"/>
        <end position="20"/>
    </location>
</feature>
<name>A0A2R4WUX2_9HYPH</name>
<keyword evidence="1" id="KW-0805">Transcription regulation</keyword>
<dbReference type="RefSeq" id="WP_099956993.1">
    <property type="nucleotide sequence ID" value="NZ_CP028844.1"/>
</dbReference>
<dbReference type="KEGG" id="mee:DA075_30905"/>
<dbReference type="InterPro" id="IPR000524">
    <property type="entry name" value="Tscrpt_reg_HTH_GntR"/>
</dbReference>
<dbReference type="SMART" id="SM00345">
    <property type="entry name" value="HTH_GNTR"/>
    <property type="match status" value="1"/>
</dbReference>
<dbReference type="OrthoDB" id="5504063at2"/>
<accession>A0A2R4WUX2</accession>
<dbReference type="EMBL" id="CP028844">
    <property type="protein sequence ID" value="AWB25324.1"/>
    <property type="molecule type" value="Genomic_DNA"/>
</dbReference>
<dbReference type="InterPro" id="IPR011711">
    <property type="entry name" value="GntR_C"/>
</dbReference>
<keyword evidence="7" id="KW-1185">Reference proteome</keyword>
<evidence type="ECO:0000256" key="3">
    <source>
        <dbReference type="ARBA" id="ARBA00023163"/>
    </source>
</evidence>
<dbReference type="SMART" id="SM00895">
    <property type="entry name" value="FCD"/>
    <property type="match status" value="1"/>
</dbReference>
<keyword evidence="2" id="KW-0238">DNA-binding</keyword>
<dbReference type="SUPFAM" id="SSF48008">
    <property type="entry name" value="GntR ligand-binding domain-like"/>
    <property type="match status" value="1"/>
</dbReference>
<dbReference type="Gene3D" id="1.10.10.10">
    <property type="entry name" value="Winged helix-like DNA-binding domain superfamily/Winged helix DNA-binding domain"/>
    <property type="match status" value="1"/>
</dbReference>
<dbReference type="PROSITE" id="PS50949">
    <property type="entry name" value="HTH_GNTR"/>
    <property type="match status" value="1"/>
</dbReference>
<dbReference type="PANTHER" id="PTHR43537:SF24">
    <property type="entry name" value="GLUCONATE OPERON TRANSCRIPTIONAL REPRESSOR"/>
    <property type="match status" value="1"/>
</dbReference>
<dbReference type="AlphaFoldDB" id="A0A2R4WUX2"/>
<dbReference type="Pfam" id="PF00392">
    <property type="entry name" value="GntR"/>
    <property type="match status" value="1"/>
</dbReference>
<protein>
    <submittedName>
        <fullName evidence="6">GntR family transcriptional regulator</fullName>
    </submittedName>
</protein>
<gene>
    <name evidence="6" type="ORF">DA075_30905</name>
</gene>
<dbReference type="Gene3D" id="1.20.120.530">
    <property type="entry name" value="GntR ligand-binding domain-like"/>
    <property type="match status" value="1"/>
</dbReference>
<dbReference type="CDD" id="cd07377">
    <property type="entry name" value="WHTH_GntR"/>
    <property type="match status" value="1"/>
</dbReference>
<dbReference type="SUPFAM" id="SSF46785">
    <property type="entry name" value="Winged helix' DNA-binding domain"/>
    <property type="match status" value="1"/>
</dbReference>
<evidence type="ECO:0000313" key="6">
    <source>
        <dbReference type="EMBL" id="AWB25324.1"/>
    </source>
</evidence>
<evidence type="ECO:0000256" key="1">
    <source>
        <dbReference type="ARBA" id="ARBA00023015"/>
    </source>
</evidence>
<dbReference type="PANTHER" id="PTHR43537">
    <property type="entry name" value="TRANSCRIPTIONAL REGULATOR, GNTR FAMILY"/>
    <property type="match status" value="1"/>
</dbReference>
<keyword evidence="3" id="KW-0804">Transcription</keyword>
<feature type="domain" description="HTH gntR-type" evidence="5">
    <location>
        <begin position="23"/>
        <end position="89"/>
    </location>
</feature>
<organism evidence="6 7">
    <name type="scientific">Methylobacterium currus</name>
    <dbReference type="NCBI Taxonomy" id="2051553"/>
    <lineage>
        <taxon>Bacteria</taxon>
        <taxon>Pseudomonadati</taxon>
        <taxon>Pseudomonadota</taxon>
        <taxon>Alphaproteobacteria</taxon>
        <taxon>Hyphomicrobiales</taxon>
        <taxon>Methylobacteriaceae</taxon>
        <taxon>Methylobacterium</taxon>
    </lineage>
</organism>
<dbReference type="Proteomes" id="UP000244755">
    <property type="component" value="Chromosome 2"/>
</dbReference>
<dbReference type="Pfam" id="PF07729">
    <property type="entry name" value="FCD"/>
    <property type="match status" value="1"/>
</dbReference>
<evidence type="ECO:0000256" key="2">
    <source>
        <dbReference type="ARBA" id="ARBA00023125"/>
    </source>
</evidence>
<evidence type="ECO:0000313" key="7">
    <source>
        <dbReference type="Proteomes" id="UP000244755"/>
    </source>
</evidence>
<dbReference type="InterPro" id="IPR008920">
    <property type="entry name" value="TF_FadR/GntR_C"/>
</dbReference>
<dbReference type="PRINTS" id="PR00035">
    <property type="entry name" value="HTHGNTR"/>
</dbReference>
<dbReference type="GO" id="GO:0003677">
    <property type="term" value="F:DNA binding"/>
    <property type="evidence" value="ECO:0007669"/>
    <property type="project" value="UniProtKB-KW"/>
</dbReference>
<dbReference type="GO" id="GO:0003700">
    <property type="term" value="F:DNA-binding transcription factor activity"/>
    <property type="evidence" value="ECO:0007669"/>
    <property type="project" value="InterPro"/>
</dbReference>